<evidence type="ECO:0000313" key="2">
    <source>
        <dbReference type="Proteomes" id="UP001529235"/>
    </source>
</evidence>
<gene>
    <name evidence="1" type="ORF">QPL79_05550</name>
</gene>
<dbReference type="PANTHER" id="PTHR35866">
    <property type="entry name" value="PUTATIVE-RELATED"/>
    <property type="match status" value="1"/>
</dbReference>
<dbReference type="AlphaFoldDB" id="A0ABD4Z9P9"/>
<evidence type="ECO:0000313" key="1">
    <source>
        <dbReference type="EMBL" id="MDK6028823.1"/>
    </source>
</evidence>
<protein>
    <submittedName>
        <fullName evidence="1">YkgJ family cysteine cluster protein</fullName>
    </submittedName>
</protein>
<dbReference type="Proteomes" id="UP001529235">
    <property type="component" value="Unassembled WGS sequence"/>
</dbReference>
<comment type="caution">
    <text evidence="1">The sequence shown here is derived from an EMBL/GenBank/DDBJ whole genome shotgun (WGS) entry which is preliminary data.</text>
</comment>
<dbReference type="InterPro" id="IPR005358">
    <property type="entry name" value="Puta_zinc/iron-chelating_dom"/>
</dbReference>
<keyword evidence="2" id="KW-1185">Reference proteome</keyword>
<organism evidence="1 2">
    <name type="scientific">Ignisphaera cupida</name>
    <dbReference type="NCBI Taxonomy" id="3050454"/>
    <lineage>
        <taxon>Archaea</taxon>
        <taxon>Thermoproteota</taxon>
        <taxon>Thermoprotei</taxon>
        <taxon>Desulfurococcales</taxon>
        <taxon>Desulfurococcaceae</taxon>
        <taxon>Ignisphaera</taxon>
    </lineage>
</organism>
<dbReference type="RefSeq" id="WP_285273809.1">
    <property type="nucleotide sequence ID" value="NZ_JASNVW010000003.1"/>
</dbReference>
<dbReference type="Pfam" id="PF03692">
    <property type="entry name" value="CxxCxxCC"/>
    <property type="match status" value="1"/>
</dbReference>
<accession>A0ABD4Z9P9</accession>
<proteinExistence type="predicted"/>
<reference evidence="1 2" key="1">
    <citation type="submission" date="2023-05" db="EMBL/GenBank/DDBJ databases">
        <title>A new hyperthermophilic archaea 'Ignisphaera cupida' sp. nov. and description of the family 'Ignisphaeraceae' fam. nov.</title>
        <authorList>
            <person name="Podosokorskaya O.A."/>
            <person name="Elcheninov A.G."/>
            <person name="Klukina A."/>
            <person name="Merkel A.Y."/>
        </authorList>
    </citation>
    <scope>NUCLEOTIDE SEQUENCE [LARGE SCALE GENOMIC DNA]</scope>
    <source>
        <strain evidence="1 2">4213-co</strain>
    </source>
</reference>
<name>A0ABD4Z9P9_9CREN</name>
<dbReference type="PANTHER" id="PTHR35866:SF2">
    <property type="entry name" value="YKGJ FAMILY CYSTEINE CLUSTER PROTEIN"/>
    <property type="match status" value="1"/>
</dbReference>
<dbReference type="EMBL" id="JASNVW010000003">
    <property type="protein sequence ID" value="MDK6028823.1"/>
    <property type="molecule type" value="Genomic_DNA"/>
</dbReference>
<sequence length="149" mass="17743">MVFERSFCLYCAKCCAPTEMILFREDIERISSHGEKDFVVFRNGFYRLRNVGERCIFLDEENRCRIYSIRPIGCRVYPLVYSFDKGPLLDPECPLSQQVVYTCEEVEEGLKILEKVLKMLESEYRIKINWSVFSVGKRDLLMRYCNKFE</sequence>